<dbReference type="EC" id="2.1.1.-" evidence="2"/>
<dbReference type="RefSeq" id="WP_209343316.1">
    <property type="nucleotide sequence ID" value="NZ_JAGIQL010000129.1"/>
</dbReference>
<proteinExistence type="predicted"/>
<evidence type="ECO:0000313" key="3">
    <source>
        <dbReference type="Proteomes" id="UP000670475"/>
    </source>
</evidence>
<dbReference type="GO" id="GO:0008168">
    <property type="term" value="F:methyltransferase activity"/>
    <property type="evidence" value="ECO:0007669"/>
    <property type="project" value="UniProtKB-KW"/>
</dbReference>
<dbReference type="GO" id="GO:0032259">
    <property type="term" value="P:methylation"/>
    <property type="evidence" value="ECO:0007669"/>
    <property type="project" value="UniProtKB-KW"/>
</dbReference>
<dbReference type="InterPro" id="IPR006764">
    <property type="entry name" value="SAM_dep_MeTrfase_SAV2177_type"/>
</dbReference>
<reference evidence="2" key="1">
    <citation type="submission" date="2021-03" db="EMBL/GenBank/DDBJ databases">
        <title>Whole genome sequence of Streptomyces bomunensis MMS17-BM035.</title>
        <authorList>
            <person name="Lee J.H."/>
        </authorList>
    </citation>
    <scope>NUCLEOTIDE SEQUENCE</scope>
    <source>
        <strain evidence="2">MMS17-BM035</strain>
    </source>
</reference>
<accession>A0A940S0B0</accession>
<dbReference type="InterPro" id="IPR029063">
    <property type="entry name" value="SAM-dependent_MTases_sf"/>
</dbReference>
<sequence>MGAKPRIDTSRPHPARVYDYLLGGKDHYEVDRQLGEKIPEFMRNAAHENRAFMRRAVTWTANNGVTQFLDIGTGIPTAPNLHQVAQGVHPAARVVYADNDPIIMRHAEALLVGTPEGATNYVEADIREPGAILDHAREYLDFERPITLSLIAIMHFIVDAYDPYGVVSALMDALPSGSYLALTHVSLDGFAEEGAKLNETYTSSIEAQSRSVAEIERFFDGLELIEPGVVATPRWRTDTPVPPETGPHPNYAGVARKR</sequence>
<dbReference type="SUPFAM" id="SSF53335">
    <property type="entry name" value="S-adenosyl-L-methionine-dependent methyltransferases"/>
    <property type="match status" value="1"/>
</dbReference>
<gene>
    <name evidence="2" type="ORF">JFN87_24805</name>
</gene>
<keyword evidence="3" id="KW-1185">Reference proteome</keyword>
<dbReference type="Gene3D" id="3.40.50.150">
    <property type="entry name" value="Vaccinia Virus protein VP39"/>
    <property type="match status" value="1"/>
</dbReference>
<dbReference type="AlphaFoldDB" id="A0A940S0B0"/>
<keyword evidence="2" id="KW-0489">Methyltransferase</keyword>
<dbReference type="EMBL" id="JAGIQL010000129">
    <property type="protein sequence ID" value="MBP0460674.1"/>
    <property type="molecule type" value="Genomic_DNA"/>
</dbReference>
<comment type="caution">
    <text evidence="2">The sequence shown here is derived from an EMBL/GenBank/DDBJ whole genome shotgun (WGS) entry which is preliminary data.</text>
</comment>
<evidence type="ECO:0000256" key="1">
    <source>
        <dbReference type="SAM" id="MobiDB-lite"/>
    </source>
</evidence>
<evidence type="ECO:0000313" key="2">
    <source>
        <dbReference type="EMBL" id="MBP0460674.1"/>
    </source>
</evidence>
<name>A0A940S0B0_9ACTN</name>
<organism evidence="2 3">
    <name type="scientific">Streptomyces montanisoli</name>
    <dbReference type="NCBI Taxonomy" id="2798581"/>
    <lineage>
        <taxon>Bacteria</taxon>
        <taxon>Bacillati</taxon>
        <taxon>Actinomycetota</taxon>
        <taxon>Actinomycetes</taxon>
        <taxon>Kitasatosporales</taxon>
        <taxon>Streptomycetaceae</taxon>
        <taxon>Streptomyces</taxon>
    </lineage>
</organism>
<feature type="region of interest" description="Disordered" evidence="1">
    <location>
        <begin position="234"/>
        <end position="258"/>
    </location>
</feature>
<dbReference type="PIRSF" id="PIRSF017393">
    <property type="entry name" value="MTase_SAV2177"/>
    <property type="match status" value="1"/>
</dbReference>
<dbReference type="Proteomes" id="UP000670475">
    <property type="component" value="Unassembled WGS sequence"/>
</dbReference>
<dbReference type="Pfam" id="PF04672">
    <property type="entry name" value="Methyltransf_19"/>
    <property type="match status" value="1"/>
</dbReference>
<keyword evidence="2" id="KW-0808">Transferase</keyword>
<protein>
    <submittedName>
        <fullName evidence="2">SAM-dependent methyltransferase</fullName>
        <ecNumber evidence="2">2.1.1.-</ecNumber>
    </submittedName>
</protein>